<dbReference type="EMBL" id="SHNO01000001">
    <property type="protein sequence ID" value="MCX2975934.1"/>
    <property type="molecule type" value="Genomic_DNA"/>
</dbReference>
<evidence type="ECO:0000313" key="1">
    <source>
        <dbReference type="EMBL" id="MCX2975934.1"/>
    </source>
</evidence>
<sequence>MQAAIVLVALLLIIGVLVSLFFPSGNEREKDGGRDRRAGYCESGAFHAVSIRPSGESCASIHAMKMQRFLSEEAPGLPLENCCAAECQCKYVHHVDRRSDSRDRRFARASSANELEFWSQRNRRISSGRRQADFLSA</sequence>
<keyword evidence="2" id="KW-1185">Reference proteome</keyword>
<reference evidence="1" key="1">
    <citation type="submission" date="2019-02" db="EMBL/GenBank/DDBJ databases">
        <authorList>
            <person name="Li S.-H."/>
        </authorList>
    </citation>
    <scope>NUCLEOTIDE SEQUENCE</scope>
    <source>
        <strain evidence="1">IMCC11814</strain>
    </source>
</reference>
<dbReference type="Proteomes" id="UP001143304">
    <property type="component" value="Unassembled WGS sequence"/>
</dbReference>
<protein>
    <submittedName>
        <fullName evidence="1">Uncharacterized protein</fullName>
    </submittedName>
</protein>
<dbReference type="RefSeq" id="WP_279247692.1">
    <property type="nucleotide sequence ID" value="NZ_SHNO01000001.1"/>
</dbReference>
<name>A0ABT3T1F2_9GAMM</name>
<gene>
    <name evidence="1" type="ORF">EYC82_01015</name>
</gene>
<evidence type="ECO:0000313" key="2">
    <source>
        <dbReference type="Proteomes" id="UP001143304"/>
    </source>
</evidence>
<organism evidence="1 2">
    <name type="scientific">Candidatus Marimicrobium litorale</name>
    <dbReference type="NCBI Taxonomy" id="2518991"/>
    <lineage>
        <taxon>Bacteria</taxon>
        <taxon>Pseudomonadati</taxon>
        <taxon>Pseudomonadota</taxon>
        <taxon>Gammaproteobacteria</taxon>
        <taxon>Cellvibrionales</taxon>
        <taxon>Halieaceae</taxon>
        <taxon>Marimicrobium</taxon>
    </lineage>
</organism>
<comment type="caution">
    <text evidence="1">The sequence shown here is derived from an EMBL/GenBank/DDBJ whole genome shotgun (WGS) entry which is preliminary data.</text>
</comment>
<proteinExistence type="predicted"/>
<accession>A0ABT3T1F2</accession>